<accession>A0A8E4XXT1</accession>
<dbReference type="Gene3D" id="3.40.50.300">
    <property type="entry name" value="P-loop containing nucleotide triphosphate hydrolases"/>
    <property type="match status" value="2"/>
</dbReference>
<evidence type="ECO:0000259" key="2">
    <source>
        <dbReference type="Pfam" id="PF02463"/>
    </source>
</evidence>
<keyword evidence="3" id="KW-0255">Endonuclease</keyword>
<dbReference type="Pfam" id="PF02463">
    <property type="entry name" value="SMC_N"/>
    <property type="match status" value="1"/>
</dbReference>
<evidence type="ECO:0000256" key="1">
    <source>
        <dbReference type="SAM" id="Coils"/>
    </source>
</evidence>
<sequence length="607" mass="68935">MRKLVFESIELTNFMSYRSATFPFERGIHSVRGYNLDDPKSTSNGAGKSTLFDDAINFLFYGSVSKPGVSANSVVNDRAKEDCSVKAIVKIHYSDKEEKVLDITRYRAHTKHGNELHLIIDGVDYQKHGIRKSEKVLLDTIGISQKLMSSVFILSQGMGSRFSMMSNIDRKYFIENLRDNSVWDNSYAATTRVLSSINVEISNLSLEINKLDERIRVKTEDRANYEANILTVKANIKNLNLEEERAALLATKTELETQLATANTTLTSYQEYLQNYEAFLIKFNQDTAKPLAELTEFTAKKAALELNLTNLVCNSCKRPFKDAEQAKIDINKELDSIKEYLARAEPYKLEVDASLREHNSKINDARTKVNTLNRQIPQLSSSITNKLSELSASDTKLNKENQKIETYTEEIVKIDDTLVESNKLLEVNRGEYNTKSVDAKYQEALKQIFSFKGIRSFLISTDIVYLNTRLRDYSVRLFTDLIIQFEPIKASDGSIGMLEINAIKQSGLHRPFSNLSTGQRRRADICIQFAIKDLAQKVSSVYTNLLVADEPFEGLDSTGVENVLNLLFETTNPDVCLYIISHRDLAITFRKFVHITLQNEESTIDIK</sequence>
<name>A0A8E4XXT1_9CAUD</name>
<feature type="domain" description="RecF/RecN/SMC N-terminal" evidence="2">
    <location>
        <begin position="7"/>
        <end position="597"/>
    </location>
</feature>
<organism evidence="3 4">
    <name type="scientific">Maribacter phage Colly_1</name>
    <dbReference type="NCBI Taxonomy" id="2745691"/>
    <lineage>
        <taxon>Viruses</taxon>
        <taxon>Duplodnaviria</taxon>
        <taxon>Heunggongvirae</taxon>
        <taxon>Uroviricota</taxon>
        <taxon>Caudoviricetes</taxon>
        <taxon>Molycolviridae</taxon>
        <taxon>Mollyvirus</taxon>
        <taxon>Mollyvirus colly</taxon>
    </lineage>
</organism>
<gene>
    <name evidence="3" type="ORF">Colly1_106</name>
</gene>
<keyword evidence="1" id="KW-0175">Coiled coil</keyword>
<keyword evidence="4" id="KW-1185">Reference proteome</keyword>
<proteinExistence type="predicted"/>
<evidence type="ECO:0000313" key="3">
    <source>
        <dbReference type="EMBL" id="QQO97203.1"/>
    </source>
</evidence>
<keyword evidence="3" id="KW-0378">Hydrolase</keyword>
<dbReference type="SUPFAM" id="SSF52540">
    <property type="entry name" value="P-loop containing nucleoside triphosphate hydrolases"/>
    <property type="match status" value="1"/>
</dbReference>
<feature type="coiled-coil region" evidence="1">
    <location>
        <begin position="355"/>
        <end position="417"/>
    </location>
</feature>
<feature type="coiled-coil region" evidence="1">
    <location>
        <begin position="194"/>
        <end position="258"/>
    </location>
</feature>
<dbReference type="EMBL" id="MT732450">
    <property type="protein sequence ID" value="QQO97203.1"/>
    <property type="molecule type" value="Genomic_DNA"/>
</dbReference>
<dbReference type="CDD" id="cd00267">
    <property type="entry name" value="ABC_ATPase"/>
    <property type="match status" value="1"/>
</dbReference>
<reference evidence="3" key="1">
    <citation type="submission" date="2020-07" db="EMBL/GenBank/DDBJ databases">
        <title>Highly diverse flavobacterial phages as mortality factor during North Sea spring blooms.</title>
        <authorList>
            <person name="Bartlau N."/>
            <person name="Wichels A."/>
            <person name="Krohne G."/>
            <person name="Adriaenssens E.M."/>
            <person name="Heins A."/>
            <person name="Fuchs B.M."/>
            <person name="Amann R."/>
            <person name="Moraru C."/>
        </authorList>
    </citation>
    <scope>NUCLEOTIDE SEQUENCE</scope>
</reference>
<keyword evidence="3" id="KW-0540">Nuclease</keyword>
<dbReference type="GO" id="GO:0004519">
    <property type="term" value="F:endonuclease activity"/>
    <property type="evidence" value="ECO:0007669"/>
    <property type="project" value="UniProtKB-KW"/>
</dbReference>
<dbReference type="InterPro" id="IPR003395">
    <property type="entry name" value="RecF/RecN/SMC_N"/>
</dbReference>
<dbReference type="PANTHER" id="PTHR32114">
    <property type="entry name" value="ABC TRANSPORTER ABCH.3"/>
    <property type="match status" value="1"/>
</dbReference>
<dbReference type="Proteomes" id="UP000693899">
    <property type="component" value="Segment"/>
</dbReference>
<dbReference type="InterPro" id="IPR027417">
    <property type="entry name" value="P-loop_NTPase"/>
</dbReference>
<evidence type="ECO:0000313" key="4">
    <source>
        <dbReference type="Proteomes" id="UP000693899"/>
    </source>
</evidence>
<protein>
    <submittedName>
        <fullName evidence="3">Recombination endonuclease subunit</fullName>
    </submittedName>
</protein>
<dbReference type="PANTHER" id="PTHR32114:SF2">
    <property type="entry name" value="ABC TRANSPORTER ABCH.3"/>
    <property type="match status" value="1"/>
</dbReference>